<evidence type="ECO:0000313" key="1">
    <source>
        <dbReference type="EMBL" id="QHU15932.1"/>
    </source>
</evidence>
<reference evidence="1" key="1">
    <citation type="journal article" date="2020" name="Nature">
        <title>Giant virus diversity and host interactions through global metagenomics.</title>
        <authorList>
            <person name="Schulz F."/>
            <person name="Roux S."/>
            <person name="Paez-Espino D."/>
            <person name="Jungbluth S."/>
            <person name="Walsh D.A."/>
            <person name="Denef V.J."/>
            <person name="McMahon K.D."/>
            <person name="Konstantinidis K.T."/>
            <person name="Eloe-Fadrosh E.A."/>
            <person name="Kyrpides N.C."/>
            <person name="Woyke T."/>
        </authorList>
    </citation>
    <scope>NUCLEOTIDE SEQUENCE</scope>
    <source>
        <strain evidence="1">GVMAG-S-3300010158-109</strain>
    </source>
</reference>
<name>A0A6C0KD41_9ZZZZ</name>
<proteinExistence type="predicted"/>
<protein>
    <submittedName>
        <fullName evidence="1">Uncharacterized protein</fullName>
    </submittedName>
</protein>
<accession>A0A6C0KD41</accession>
<sequence length="137" mass="16118">MDSDHVSDIILSETDPAVVVEMFREMFRHNPMADEQAGYIFQLTQNPCLINSIDAIFDLFIEKKFMRIGLTYFLDGWEQNWTTMRHITSRYYADEELIQSLRRPIYKMLQNLGDENLDPIYYVTLLSDFQVSMEGTG</sequence>
<organism evidence="1">
    <name type="scientific">viral metagenome</name>
    <dbReference type="NCBI Taxonomy" id="1070528"/>
    <lineage>
        <taxon>unclassified sequences</taxon>
        <taxon>metagenomes</taxon>
        <taxon>organismal metagenomes</taxon>
    </lineage>
</organism>
<dbReference type="EMBL" id="MN740870">
    <property type="protein sequence ID" value="QHU15932.1"/>
    <property type="molecule type" value="Genomic_DNA"/>
</dbReference>
<dbReference type="AlphaFoldDB" id="A0A6C0KD41"/>